<evidence type="ECO:0000259" key="4">
    <source>
        <dbReference type="Pfam" id="PF14159"/>
    </source>
</evidence>
<feature type="transmembrane region" description="Helical" evidence="3">
    <location>
        <begin position="218"/>
        <end position="239"/>
    </location>
</feature>
<evidence type="ECO:0000256" key="2">
    <source>
        <dbReference type="SAM" id="Coils"/>
    </source>
</evidence>
<gene>
    <name evidence="5" type="ORF">RND71_025197</name>
</gene>
<feature type="transmembrane region" description="Helical" evidence="3">
    <location>
        <begin position="251"/>
        <end position="267"/>
    </location>
</feature>
<comment type="subcellular location">
    <subcellularLocation>
        <location evidence="1">Membrane</location>
        <topology evidence="1">Multi-pass membrane protein</topology>
    </subcellularLocation>
</comment>
<evidence type="ECO:0000313" key="5">
    <source>
        <dbReference type="EMBL" id="KAK4356226.1"/>
    </source>
</evidence>
<evidence type="ECO:0000313" key="6">
    <source>
        <dbReference type="Proteomes" id="UP001291623"/>
    </source>
</evidence>
<evidence type="ECO:0000256" key="3">
    <source>
        <dbReference type="SAM" id="Phobius"/>
    </source>
</evidence>
<keyword evidence="3" id="KW-1133">Transmembrane helix</keyword>
<keyword evidence="6" id="KW-1185">Reference proteome</keyword>
<dbReference type="EMBL" id="JAVYJV010000013">
    <property type="protein sequence ID" value="KAK4356226.1"/>
    <property type="molecule type" value="Genomic_DNA"/>
</dbReference>
<dbReference type="PANTHER" id="PTHR33222:SF2">
    <property type="entry name" value="PROTEIN CURVATURE THYLAKOID 1D, CHLOROPLASTIC"/>
    <property type="match status" value="1"/>
</dbReference>
<dbReference type="Pfam" id="PF14159">
    <property type="entry name" value="CAAD"/>
    <property type="match status" value="1"/>
</dbReference>
<comment type="caution">
    <text evidence="5">The sequence shown here is derived from an EMBL/GenBank/DDBJ whole genome shotgun (WGS) entry which is preliminary data.</text>
</comment>
<dbReference type="InterPro" id="IPR033344">
    <property type="entry name" value="CURT1"/>
</dbReference>
<feature type="coiled-coil region" evidence="2">
    <location>
        <begin position="264"/>
        <end position="291"/>
    </location>
</feature>
<sequence>MELCTPRAFSNLPNHKIINSKQAHLQWRPSLIFKRPSKSRFNQGLFYRMGSAIKAKADTEAYELYVPPTVEEKDDGALQNEAPIEDSTEDKETDAYAYLMYEPPKVEEKDNGAAQYEAPIEDSSKDKETDAYASLIYEPPKVEEKDNGAVQNEAPIEDSSKDEELSLIYEPPKVEEKDYVAVQTEAPIEDSDMAFESQLSKFFDKLNIKYDPEDSSSIILFGGAAVTALWMTTAIVGAIDSIPLLPKLLEVVGLGYTVWFSSRFLIFKKNRDELAAKIEELKQEVLGSSDD</sequence>
<dbReference type="AlphaFoldDB" id="A0AAE1RSH5"/>
<dbReference type="Proteomes" id="UP001291623">
    <property type="component" value="Unassembled WGS sequence"/>
</dbReference>
<proteinExistence type="predicted"/>
<dbReference type="GO" id="GO:0009535">
    <property type="term" value="C:chloroplast thylakoid membrane"/>
    <property type="evidence" value="ECO:0007669"/>
    <property type="project" value="TreeGrafter"/>
</dbReference>
<evidence type="ECO:0000256" key="1">
    <source>
        <dbReference type="ARBA" id="ARBA00004141"/>
    </source>
</evidence>
<organism evidence="5 6">
    <name type="scientific">Anisodus tanguticus</name>
    <dbReference type="NCBI Taxonomy" id="243964"/>
    <lineage>
        <taxon>Eukaryota</taxon>
        <taxon>Viridiplantae</taxon>
        <taxon>Streptophyta</taxon>
        <taxon>Embryophyta</taxon>
        <taxon>Tracheophyta</taxon>
        <taxon>Spermatophyta</taxon>
        <taxon>Magnoliopsida</taxon>
        <taxon>eudicotyledons</taxon>
        <taxon>Gunneridae</taxon>
        <taxon>Pentapetalae</taxon>
        <taxon>asterids</taxon>
        <taxon>lamiids</taxon>
        <taxon>Solanales</taxon>
        <taxon>Solanaceae</taxon>
        <taxon>Solanoideae</taxon>
        <taxon>Hyoscyameae</taxon>
        <taxon>Anisodus</taxon>
    </lineage>
</organism>
<feature type="domain" description="Cyanobacterial aminoacyl-tRNA synthetase CAAD" evidence="4">
    <location>
        <begin position="212"/>
        <end position="287"/>
    </location>
</feature>
<keyword evidence="2" id="KW-0175">Coiled coil</keyword>
<dbReference type="PANTHER" id="PTHR33222">
    <property type="match status" value="1"/>
</dbReference>
<protein>
    <recommendedName>
        <fullName evidence="4">Cyanobacterial aminoacyl-tRNA synthetase CAAD domain-containing protein</fullName>
    </recommendedName>
</protein>
<keyword evidence="3" id="KW-0812">Transmembrane</keyword>
<reference evidence="5" key="1">
    <citation type="submission" date="2023-12" db="EMBL/GenBank/DDBJ databases">
        <title>Genome assembly of Anisodus tanguticus.</title>
        <authorList>
            <person name="Wang Y.-J."/>
        </authorList>
    </citation>
    <scope>NUCLEOTIDE SEQUENCE</scope>
    <source>
        <strain evidence="5">KB-2021</strain>
        <tissue evidence="5">Leaf</tissue>
    </source>
</reference>
<accession>A0AAE1RSH5</accession>
<dbReference type="InterPro" id="IPR025564">
    <property type="entry name" value="CAAD_dom"/>
</dbReference>
<name>A0AAE1RSH5_9SOLA</name>
<keyword evidence="3" id="KW-0472">Membrane</keyword>